<proteinExistence type="predicted"/>
<reference evidence="1" key="1">
    <citation type="journal article" date="2020" name="Nature">
        <title>Giant virus diversity and host interactions through global metagenomics.</title>
        <authorList>
            <person name="Schulz F."/>
            <person name="Roux S."/>
            <person name="Paez-Espino D."/>
            <person name="Jungbluth S."/>
            <person name="Walsh D.A."/>
            <person name="Denef V.J."/>
            <person name="McMahon K.D."/>
            <person name="Konstantinidis K.T."/>
            <person name="Eloe-Fadrosh E.A."/>
            <person name="Kyrpides N.C."/>
            <person name="Woyke T."/>
        </authorList>
    </citation>
    <scope>NUCLEOTIDE SEQUENCE</scope>
    <source>
        <strain evidence="1">GVMAG-M-3300022752-39</strain>
    </source>
</reference>
<accession>A0A6C0CUH4</accession>
<sequence length="341" mass="40043">MSFVGWINNDKQNIVPECLAMNPNPKLVDYLKRNPAMVDWKVLSANPVAIDLFVYDYGITEYHPSGLIDWQQICLNPHPEAIRLIKERHRMNMEKYNNGKRIDPYCILHWQNLSKNTNPDAIAFLKENPVNLCFYRQEHDYDPYEDDNDYTPDEKKNLYGDQPYQPDNMYQEESPQEYAWHELCENPAATDFVKENNQIILAHLTKNTSDAALEIIQEDIKYINDPYSLCWLSENANPKAVELLEEKPEKIVWASLCKNPNPKALELLEKNPDKIDWTYLSANPCAIELLEKTPDKIDWRWLCKNPKAGKLLAKMMYDDTTRHFADKLDWRWLSANPCIFK</sequence>
<dbReference type="EMBL" id="MN739489">
    <property type="protein sequence ID" value="QHT07913.1"/>
    <property type="molecule type" value="Genomic_DNA"/>
</dbReference>
<evidence type="ECO:0000313" key="1">
    <source>
        <dbReference type="EMBL" id="QHT07913.1"/>
    </source>
</evidence>
<protein>
    <submittedName>
        <fullName evidence="1">Uncharacterized protein</fullName>
    </submittedName>
</protein>
<name>A0A6C0CUH4_9ZZZZ</name>
<dbReference type="AlphaFoldDB" id="A0A6C0CUH4"/>
<organism evidence="1">
    <name type="scientific">viral metagenome</name>
    <dbReference type="NCBI Taxonomy" id="1070528"/>
    <lineage>
        <taxon>unclassified sequences</taxon>
        <taxon>metagenomes</taxon>
        <taxon>organismal metagenomes</taxon>
    </lineage>
</organism>